<dbReference type="Proteomes" id="UP001235939">
    <property type="component" value="Chromosome 03"/>
</dbReference>
<accession>A0ABY6KAQ9</accession>
<sequence length="227" mass="25763">MTRTDSEWKDKIITGDETWVYGYDPDIKQEYLEEDPEDDSTNFQEEDIPTERTQQPKTREEISGPITRSRALRLRIVAKATIYKYILFLCWATPAITSTCPLCAKELPQSIGGDIFTAEGVGGMRSPRPRLSHTFSMGFRSGDRAGQFIQAIAWFWRKVSTTPALCGRALSSIRRKFSPISNALGITYAAKISSLYLCPVRVPFRKIWSALRPPKKIPAQTIKPWLL</sequence>
<evidence type="ECO:0000313" key="3">
    <source>
        <dbReference type="Proteomes" id="UP001235939"/>
    </source>
</evidence>
<feature type="region of interest" description="Disordered" evidence="1">
    <location>
        <begin position="32"/>
        <end position="61"/>
    </location>
</feature>
<gene>
    <name evidence="2" type="ORF">LAZ67_3005704</name>
</gene>
<evidence type="ECO:0000313" key="2">
    <source>
        <dbReference type="EMBL" id="UYV65853.1"/>
    </source>
</evidence>
<proteinExistence type="predicted"/>
<keyword evidence="3" id="KW-1185">Reference proteome</keyword>
<organism evidence="2 3">
    <name type="scientific">Cordylochernes scorpioides</name>
    <dbReference type="NCBI Taxonomy" id="51811"/>
    <lineage>
        <taxon>Eukaryota</taxon>
        <taxon>Metazoa</taxon>
        <taxon>Ecdysozoa</taxon>
        <taxon>Arthropoda</taxon>
        <taxon>Chelicerata</taxon>
        <taxon>Arachnida</taxon>
        <taxon>Pseudoscorpiones</taxon>
        <taxon>Cheliferoidea</taxon>
        <taxon>Chernetidae</taxon>
        <taxon>Cordylochernes</taxon>
    </lineage>
</organism>
<dbReference type="EMBL" id="CP092865">
    <property type="protein sequence ID" value="UYV65853.1"/>
    <property type="molecule type" value="Genomic_DNA"/>
</dbReference>
<feature type="compositionally biased region" description="Acidic residues" evidence="1">
    <location>
        <begin position="32"/>
        <end position="48"/>
    </location>
</feature>
<evidence type="ECO:0000256" key="1">
    <source>
        <dbReference type="SAM" id="MobiDB-lite"/>
    </source>
</evidence>
<name>A0ABY6KAQ9_9ARAC</name>
<reference evidence="2 3" key="1">
    <citation type="submission" date="2022-01" db="EMBL/GenBank/DDBJ databases">
        <title>A chromosomal length assembly of Cordylochernes scorpioides.</title>
        <authorList>
            <person name="Zeh D."/>
            <person name="Zeh J."/>
        </authorList>
    </citation>
    <scope>NUCLEOTIDE SEQUENCE [LARGE SCALE GENOMIC DNA]</scope>
    <source>
        <strain evidence="2">IN4F17</strain>
        <tissue evidence="2">Whole Body</tissue>
    </source>
</reference>
<protein>
    <submittedName>
        <fullName evidence="2">Uncharacterized protein</fullName>
    </submittedName>
</protein>